<protein>
    <submittedName>
        <fullName evidence="1">Uncharacterized protein</fullName>
    </submittedName>
</protein>
<accession>A0A450XD65</accession>
<sequence length="91" mass="9562">MLYPAVCPSCGDVVPSGLMPAESPGDPVCAEVGIEVPGSDGKEARGAFACQGCLPLFRKLSIPFWASSSIMLSAITRLAYAYAAFWSWANC</sequence>
<reference evidence="1" key="1">
    <citation type="submission" date="2019-02" db="EMBL/GenBank/DDBJ databases">
        <authorList>
            <person name="Gruber-Vodicka R. H."/>
            <person name="Seah K. B. B."/>
        </authorList>
    </citation>
    <scope>NUCLEOTIDE SEQUENCE</scope>
    <source>
        <strain evidence="1">BECK_BZ197</strain>
        <strain evidence="3">BECK_BZ198</strain>
        <strain evidence="2">BECK_BZ199</strain>
    </source>
</reference>
<dbReference type="EMBL" id="CAADFO010000026">
    <property type="protein sequence ID" value="VFK27211.1"/>
    <property type="molecule type" value="Genomic_DNA"/>
</dbReference>
<name>A0A450XD65_9GAMM</name>
<proteinExistence type="predicted"/>
<dbReference type="AlphaFoldDB" id="A0A450XD65"/>
<evidence type="ECO:0000313" key="1">
    <source>
        <dbReference type="EMBL" id="VFK27211.1"/>
    </source>
</evidence>
<evidence type="ECO:0000313" key="3">
    <source>
        <dbReference type="EMBL" id="VFK75494.1"/>
    </source>
</evidence>
<gene>
    <name evidence="1" type="ORF">BECKMB1821G_GA0114241_102611</name>
    <name evidence="3" type="ORF">BECKMB1821H_GA0114242_102411</name>
    <name evidence="2" type="ORF">BECKMB1821I_GA0114274_102012</name>
</gene>
<evidence type="ECO:0000313" key="2">
    <source>
        <dbReference type="EMBL" id="VFK31040.1"/>
    </source>
</evidence>
<dbReference type="EMBL" id="CAADFQ010000020">
    <property type="protein sequence ID" value="VFK31040.1"/>
    <property type="molecule type" value="Genomic_DNA"/>
</dbReference>
<dbReference type="EMBL" id="CAADGH010000024">
    <property type="protein sequence ID" value="VFK75494.1"/>
    <property type="molecule type" value="Genomic_DNA"/>
</dbReference>
<organism evidence="1">
    <name type="scientific">Candidatus Kentrum sp. MB</name>
    <dbReference type="NCBI Taxonomy" id="2138164"/>
    <lineage>
        <taxon>Bacteria</taxon>
        <taxon>Pseudomonadati</taxon>
        <taxon>Pseudomonadota</taxon>
        <taxon>Gammaproteobacteria</taxon>
        <taxon>Candidatus Kentrum</taxon>
    </lineage>
</organism>